<dbReference type="Pfam" id="PF19054">
    <property type="entry name" value="DUF5753"/>
    <property type="match status" value="1"/>
</dbReference>
<name>A0A1H3HDU5_9PSEU</name>
<sequence length="275" mass="30484">MTFEKRQLELGNSLRELRTAAGFVTGKDFAERIGWLASKVSRIENGRTLLSDADLTTWCLAVAAPAKVTAELRDSLLGVRLERDRWKRQLRQGHTARQRAEAVSEQAASHITMVEFFVVPGLVQTPDYARAVFDLAAELHESPSDTGDAVRARIRRQEVLYDTGKTIEILVGESALRYPICPQPVLRAQLDRLTNLAGLPHLRFGVVPLDVPLPTVTMHGYGILDDTVTVEINHTEITVSDPEDVDLYHRITERLWDTAVEGAAATALVRGLLNG</sequence>
<evidence type="ECO:0000313" key="3">
    <source>
        <dbReference type="Proteomes" id="UP000199515"/>
    </source>
</evidence>
<dbReference type="InterPro" id="IPR001387">
    <property type="entry name" value="Cro/C1-type_HTH"/>
</dbReference>
<dbReference type="OrthoDB" id="4966777at2"/>
<accession>A0A1H3HDU5</accession>
<dbReference type="Pfam" id="PF13560">
    <property type="entry name" value="HTH_31"/>
    <property type="match status" value="1"/>
</dbReference>
<dbReference type="STRING" id="589385.SAMN05421504_104597"/>
<dbReference type="AlphaFoldDB" id="A0A1H3HDU5"/>
<protein>
    <submittedName>
        <fullName evidence="2">Helix-turn-helix domain-containing protein</fullName>
    </submittedName>
</protein>
<dbReference type="GO" id="GO:0003677">
    <property type="term" value="F:DNA binding"/>
    <property type="evidence" value="ECO:0007669"/>
    <property type="project" value="InterPro"/>
</dbReference>
<dbReference type="SUPFAM" id="SSF47413">
    <property type="entry name" value="lambda repressor-like DNA-binding domains"/>
    <property type="match status" value="1"/>
</dbReference>
<dbReference type="Gene3D" id="1.10.260.40">
    <property type="entry name" value="lambda repressor-like DNA-binding domains"/>
    <property type="match status" value="1"/>
</dbReference>
<evidence type="ECO:0000313" key="2">
    <source>
        <dbReference type="EMBL" id="SDY12819.1"/>
    </source>
</evidence>
<proteinExistence type="predicted"/>
<feature type="domain" description="DUF5753" evidence="1">
    <location>
        <begin position="103"/>
        <end position="270"/>
    </location>
</feature>
<dbReference type="InterPro" id="IPR010982">
    <property type="entry name" value="Lambda_DNA-bd_dom_sf"/>
</dbReference>
<dbReference type="InterPro" id="IPR043917">
    <property type="entry name" value="DUF5753"/>
</dbReference>
<keyword evidence="3" id="KW-1185">Reference proteome</keyword>
<gene>
    <name evidence="2" type="ORF">SAMN05421504_104597</name>
</gene>
<dbReference type="RefSeq" id="WP_091291546.1">
    <property type="nucleotide sequence ID" value="NZ_FNON01000004.1"/>
</dbReference>
<dbReference type="EMBL" id="FNON01000004">
    <property type="protein sequence ID" value="SDY12819.1"/>
    <property type="molecule type" value="Genomic_DNA"/>
</dbReference>
<dbReference type="Proteomes" id="UP000199515">
    <property type="component" value="Unassembled WGS sequence"/>
</dbReference>
<evidence type="ECO:0000259" key="1">
    <source>
        <dbReference type="Pfam" id="PF19054"/>
    </source>
</evidence>
<organism evidence="2 3">
    <name type="scientific">Amycolatopsis xylanica</name>
    <dbReference type="NCBI Taxonomy" id="589385"/>
    <lineage>
        <taxon>Bacteria</taxon>
        <taxon>Bacillati</taxon>
        <taxon>Actinomycetota</taxon>
        <taxon>Actinomycetes</taxon>
        <taxon>Pseudonocardiales</taxon>
        <taxon>Pseudonocardiaceae</taxon>
        <taxon>Amycolatopsis</taxon>
    </lineage>
</organism>
<dbReference type="CDD" id="cd00093">
    <property type="entry name" value="HTH_XRE"/>
    <property type="match status" value="1"/>
</dbReference>
<reference evidence="2 3" key="1">
    <citation type="submission" date="2016-10" db="EMBL/GenBank/DDBJ databases">
        <authorList>
            <person name="de Groot N.N."/>
        </authorList>
    </citation>
    <scope>NUCLEOTIDE SEQUENCE [LARGE SCALE GENOMIC DNA]</scope>
    <source>
        <strain evidence="2 3">CPCC 202699</strain>
    </source>
</reference>